<keyword evidence="3" id="KW-1185">Reference proteome</keyword>
<organism evidence="2 3">
    <name type="scientific">Amycolatopsis acidiphila</name>
    <dbReference type="NCBI Taxonomy" id="715473"/>
    <lineage>
        <taxon>Bacteria</taxon>
        <taxon>Bacillati</taxon>
        <taxon>Actinomycetota</taxon>
        <taxon>Actinomycetes</taxon>
        <taxon>Pseudonocardiales</taxon>
        <taxon>Pseudonocardiaceae</taxon>
        <taxon>Amycolatopsis</taxon>
    </lineage>
</organism>
<dbReference type="PANTHER" id="PTHR40078">
    <property type="entry name" value="INTEGRAL MEMBRANE PROTEIN-RELATED"/>
    <property type="match status" value="1"/>
</dbReference>
<dbReference type="InterPro" id="IPR038750">
    <property type="entry name" value="YczE/YyaS-like"/>
</dbReference>
<feature type="transmembrane region" description="Helical" evidence="1">
    <location>
        <begin position="66"/>
        <end position="84"/>
    </location>
</feature>
<sequence>MAPHYRQVASIELDPVRVSVSPVRRFPQLLLGLALYGASMAMMTRAGLGLDPWDVLHDGLTRRTGLTFGTVVAIASAGVLLLWIPLRQRPGIGTVLNVVVISVTVDLVRAVLPPQHSLWSQIPLLAGGIVLNGLATAAYVGTRLGPGPRDGLMTGLSARTGLSVRLTRTGLEVAVLVAGWLLGGSVGVGTVLYAAAIGPLTQAFLPFVVWRHPAMKS</sequence>
<feature type="transmembrane region" description="Helical" evidence="1">
    <location>
        <begin position="118"/>
        <end position="141"/>
    </location>
</feature>
<evidence type="ECO:0000313" key="3">
    <source>
        <dbReference type="Proteomes" id="UP000318578"/>
    </source>
</evidence>
<accession>A0A558AN55</accession>
<feature type="transmembrane region" description="Helical" evidence="1">
    <location>
        <begin position="29"/>
        <end position="46"/>
    </location>
</feature>
<reference evidence="2 3" key="1">
    <citation type="submission" date="2019-07" db="EMBL/GenBank/DDBJ databases">
        <title>New species of Amycolatopsis and Streptomyces.</title>
        <authorList>
            <person name="Duangmal K."/>
            <person name="Teo W.F.A."/>
            <person name="Lipun K."/>
        </authorList>
    </citation>
    <scope>NUCLEOTIDE SEQUENCE [LARGE SCALE GENOMIC DNA]</scope>
    <source>
        <strain evidence="2 3">JCM 30562</strain>
    </source>
</reference>
<keyword evidence="1" id="KW-1133">Transmembrane helix</keyword>
<gene>
    <name evidence="2" type="ORF">FNH06_02545</name>
</gene>
<evidence type="ECO:0000313" key="2">
    <source>
        <dbReference type="EMBL" id="TVT25696.1"/>
    </source>
</evidence>
<evidence type="ECO:0008006" key="4">
    <source>
        <dbReference type="Google" id="ProtNLM"/>
    </source>
</evidence>
<evidence type="ECO:0000256" key="1">
    <source>
        <dbReference type="SAM" id="Phobius"/>
    </source>
</evidence>
<dbReference type="OrthoDB" id="154912at2"/>
<keyword evidence="1" id="KW-0812">Transmembrane</keyword>
<dbReference type="Proteomes" id="UP000318578">
    <property type="component" value="Unassembled WGS sequence"/>
</dbReference>
<keyword evidence="1" id="KW-0472">Membrane</keyword>
<dbReference type="EMBL" id="VJZA01000002">
    <property type="protein sequence ID" value="TVT25696.1"/>
    <property type="molecule type" value="Genomic_DNA"/>
</dbReference>
<dbReference type="AlphaFoldDB" id="A0A558AN55"/>
<dbReference type="PANTHER" id="PTHR40078:SF1">
    <property type="entry name" value="INTEGRAL MEMBRANE PROTEIN"/>
    <property type="match status" value="1"/>
</dbReference>
<proteinExistence type="predicted"/>
<protein>
    <recommendedName>
        <fullName evidence="4">YitT family protein</fullName>
    </recommendedName>
</protein>
<feature type="transmembrane region" description="Helical" evidence="1">
    <location>
        <begin position="91"/>
        <end position="112"/>
    </location>
</feature>
<name>A0A558AN55_9PSEU</name>
<dbReference type="Pfam" id="PF19700">
    <property type="entry name" value="DUF6198"/>
    <property type="match status" value="1"/>
</dbReference>
<comment type="caution">
    <text evidence="2">The sequence shown here is derived from an EMBL/GenBank/DDBJ whole genome shotgun (WGS) entry which is preliminary data.</text>
</comment>